<organism evidence="1 2">
    <name type="scientific">Trifolium medium</name>
    <dbReference type="NCBI Taxonomy" id="97028"/>
    <lineage>
        <taxon>Eukaryota</taxon>
        <taxon>Viridiplantae</taxon>
        <taxon>Streptophyta</taxon>
        <taxon>Embryophyta</taxon>
        <taxon>Tracheophyta</taxon>
        <taxon>Spermatophyta</taxon>
        <taxon>Magnoliopsida</taxon>
        <taxon>eudicotyledons</taxon>
        <taxon>Gunneridae</taxon>
        <taxon>Pentapetalae</taxon>
        <taxon>rosids</taxon>
        <taxon>fabids</taxon>
        <taxon>Fabales</taxon>
        <taxon>Fabaceae</taxon>
        <taxon>Papilionoideae</taxon>
        <taxon>50 kb inversion clade</taxon>
        <taxon>NPAAA clade</taxon>
        <taxon>Hologalegina</taxon>
        <taxon>IRL clade</taxon>
        <taxon>Trifolieae</taxon>
        <taxon>Trifolium</taxon>
    </lineage>
</organism>
<proteinExistence type="predicted"/>
<dbReference type="AlphaFoldDB" id="A0A392VSK8"/>
<evidence type="ECO:0000313" key="2">
    <source>
        <dbReference type="Proteomes" id="UP000265520"/>
    </source>
</evidence>
<accession>A0A392VSK8</accession>
<name>A0A392VSK8_9FABA</name>
<keyword evidence="2" id="KW-1185">Reference proteome</keyword>
<comment type="caution">
    <text evidence="1">The sequence shown here is derived from an EMBL/GenBank/DDBJ whole genome shotgun (WGS) entry which is preliminary data.</text>
</comment>
<sequence>GNLGESLLEVDMIVAEFNEDLKTIVRVAVTRWFEELL</sequence>
<dbReference type="EMBL" id="LXQA011245057">
    <property type="protein sequence ID" value="MCI90452.1"/>
    <property type="molecule type" value="Genomic_DNA"/>
</dbReference>
<feature type="non-terminal residue" evidence="1">
    <location>
        <position position="1"/>
    </location>
</feature>
<evidence type="ECO:0000313" key="1">
    <source>
        <dbReference type="EMBL" id="MCI90452.1"/>
    </source>
</evidence>
<dbReference type="Proteomes" id="UP000265520">
    <property type="component" value="Unassembled WGS sequence"/>
</dbReference>
<protein>
    <submittedName>
        <fullName evidence="1">Uncharacterized protein</fullName>
    </submittedName>
</protein>
<reference evidence="1 2" key="1">
    <citation type="journal article" date="2018" name="Front. Plant Sci.">
        <title>Red Clover (Trifolium pratense) and Zigzag Clover (T. medium) - A Picture of Genomic Similarities and Differences.</title>
        <authorList>
            <person name="Dluhosova J."/>
            <person name="Istvanek J."/>
            <person name="Nedelnik J."/>
            <person name="Repkova J."/>
        </authorList>
    </citation>
    <scope>NUCLEOTIDE SEQUENCE [LARGE SCALE GENOMIC DNA]</scope>
    <source>
        <strain evidence="2">cv. 10/8</strain>
        <tissue evidence="1">Leaf</tissue>
    </source>
</reference>